<feature type="chain" id="PRO_5020346100" description="Ubiquitin 3 binding protein But2 C-terminal domain-containing protein" evidence="1">
    <location>
        <begin position="21"/>
        <end position="182"/>
    </location>
</feature>
<dbReference type="AlphaFoldDB" id="A0A4Q4T8T4"/>
<dbReference type="OrthoDB" id="3518533at2759"/>
<accession>A0A4Q4T8T4</accession>
<proteinExistence type="predicted"/>
<name>A0A4Q4T8T4_9PEZI</name>
<dbReference type="EMBL" id="QJNU01000351">
    <property type="protein sequence ID" value="RYP01720.1"/>
    <property type="molecule type" value="Genomic_DNA"/>
</dbReference>
<organism evidence="2 3">
    <name type="scientific">Monosporascus ibericus</name>
    <dbReference type="NCBI Taxonomy" id="155417"/>
    <lineage>
        <taxon>Eukaryota</taxon>
        <taxon>Fungi</taxon>
        <taxon>Dikarya</taxon>
        <taxon>Ascomycota</taxon>
        <taxon>Pezizomycotina</taxon>
        <taxon>Sordariomycetes</taxon>
        <taxon>Xylariomycetidae</taxon>
        <taxon>Xylariales</taxon>
        <taxon>Xylariales incertae sedis</taxon>
        <taxon>Monosporascus</taxon>
    </lineage>
</organism>
<gene>
    <name evidence="2" type="ORF">DL764_006113</name>
</gene>
<evidence type="ECO:0000313" key="3">
    <source>
        <dbReference type="Proteomes" id="UP000293360"/>
    </source>
</evidence>
<feature type="signal peptide" evidence="1">
    <location>
        <begin position="1"/>
        <end position="20"/>
    </location>
</feature>
<reference evidence="2 3" key="1">
    <citation type="submission" date="2018-06" db="EMBL/GenBank/DDBJ databases">
        <title>Complete Genomes of Monosporascus.</title>
        <authorList>
            <person name="Robinson A.J."/>
            <person name="Natvig D.O."/>
        </authorList>
    </citation>
    <scope>NUCLEOTIDE SEQUENCE [LARGE SCALE GENOMIC DNA]</scope>
    <source>
        <strain evidence="2 3">CBS 110550</strain>
    </source>
</reference>
<evidence type="ECO:0000256" key="1">
    <source>
        <dbReference type="SAM" id="SignalP"/>
    </source>
</evidence>
<sequence>MAAKILSAAFLLASAISAAALPSAHRARECTSFRLIARLDGYRSMPGIDGLEVAFTSPTDDVGIVTLVSPGNGMIVTSPDGNTVSFDEFECPDGGIGQWLVSPGGTATVPSTNTVELKCQGGSTQFFITPEDNLLHYHGGSWMGCRGSMVGLSDHIIALSFFKDGQRPLYGCQEVRLVASFS</sequence>
<comment type="caution">
    <text evidence="2">The sequence shown here is derived from an EMBL/GenBank/DDBJ whole genome shotgun (WGS) entry which is preliminary data.</text>
</comment>
<dbReference type="Proteomes" id="UP000293360">
    <property type="component" value="Unassembled WGS sequence"/>
</dbReference>
<evidence type="ECO:0008006" key="4">
    <source>
        <dbReference type="Google" id="ProtNLM"/>
    </source>
</evidence>
<keyword evidence="1" id="KW-0732">Signal</keyword>
<evidence type="ECO:0000313" key="2">
    <source>
        <dbReference type="EMBL" id="RYP01720.1"/>
    </source>
</evidence>
<keyword evidence="3" id="KW-1185">Reference proteome</keyword>
<protein>
    <recommendedName>
        <fullName evidence="4">Ubiquitin 3 binding protein But2 C-terminal domain-containing protein</fullName>
    </recommendedName>
</protein>